<evidence type="ECO:0000256" key="3">
    <source>
        <dbReference type="ARBA" id="ARBA00023180"/>
    </source>
</evidence>
<reference evidence="7 8" key="1">
    <citation type="submission" date="2016-11" db="EMBL/GenBank/DDBJ databases">
        <title>The macronuclear genome of Stentor coeruleus: a giant cell with tiny introns.</title>
        <authorList>
            <person name="Slabodnick M."/>
            <person name="Ruby J.G."/>
            <person name="Reiff S.B."/>
            <person name="Swart E.C."/>
            <person name="Gosai S."/>
            <person name="Prabakaran S."/>
            <person name="Witkowska E."/>
            <person name="Larue G.E."/>
            <person name="Fisher S."/>
            <person name="Freeman R.M."/>
            <person name="Gunawardena J."/>
            <person name="Chu W."/>
            <person name="Stover N.A."/>
            <person name="Gregory B.D."/>
            <person name="Nowacki M."/>
            <person name="Derisi J."/>
            <person name="Roy S.W."/>
            <person name="Marshall W.F."/>
            <person name="Sood P."/>
        </authorList>
    </citation>
    <scope>NUCLEOTIDE SEQUENCE [LARGE SCALE GENOMIC DNA]</scope>
    <source>
        <strain evidence="7">WM001</strain>
    </source>
</reference>
<dbReference type="Gene3D" id="2.10.25.10">
    <property type="entry name" value="Laminin"/>
    <property type="match status" value="3"/>
</dbReference>
<comment type="caution">
    <text evidence="4">Lacks conserved residue(s) required for the propagation of feature annotation.</text>
</comment>
<dbReference type="SMART" id="SM00004">
    <property type="entry name" value="NL"/>
    <property type="match status" value="1"/>
</dbReference>
<dbReference type="InterPro" id="IPR038081">
    <property type="entry name" value="CalX-like_sf"/>
</dbReference>
<evidence type="ECO:0000256" key="2">
    <source>
        <dbReference type="ARBA" id="ARBA00023157"/>
    </source>
</evidence>
<name>A0A1R2AT64_9CILI</name>
<feature type="signal peptide" evidence="5">
    <location>
        <begin position="1"/>
        <end position="22"/>
    </location>
</feature>
<dbReference type="Proteomes" id="UP000187209">
    <property type="component" value="Unassembled WGS sequence"/>
</dbReference>
<dbReference type="PROSITE" id="PS01186">
    <property type="entry name" value="EGF_2"/>
    <property type="match status" value="1"/>
</dbReference>
<evidence type="ECO:0000313" key="8">
    <source>
        <dbReference type="Proteomes" id="UP000187209"/>
    </source>
</evidence>
<keyword evidence="1" id="KW-0677">Repeat</keyword>
<dbReference type="SUPFAM" id="SSF57184">
    <property type="entry name" value="Growth factor receptor domain"/>
    <property type="match status" value="1"/>
</dbReference>
<protein>
    <recommendedName>
        <fullName evidence="6">EGF-like domain-containing protein</fullName>
    </recommendedName>
</protein>
<dbReference type="InterPro" id="IPR051830">
    <property type="entry name" value="NOTCH_homolog"/>
</dbReference>
<feature type="disulfide bond" evidence="4">
    <location>
        <begin position="271"/>
        <end position="280"/>
    </location>
</feature>
<dbReference type="Gene3D" id="2.60.40.2030">
    <property type="match status" value="1"/>
</dbReference>
<keyword evidence="8" id="KW-1185">Reference proteome</keyword>
<dbReference type="InterPro" id="IPR000742">
    <property type="entry name" value="EGF"/>
</dbReference>
<dbReference type="PANTHER" id="PTHR24033">
    <property type="entry name" value="EGF-LIKE DOMAIN-CONTAINING PROTEIN"/>
    <property type="match status" value="1"/>
</dbReference>
<dbReference type="InterPro" id="IPR009030">
    <property type="entry name" value="Growth_fac_rcpt_cys_sf"/>
</dbReference>
<keyword evidence="3" id="KW-0325">Glycoprotein</keyword>
<evidence type="ECO:0000256" key="4">
    <source>
        <dbReference type="PROSITE-ProRule" id="PRU00076"/>
    </source>
</evidence>
<dbReference type="PANTHER" id="PTHR24033:SF151">
    <property type="entry name" value="NOTCH 2"/>
    <property type="match status" value="1"/>
</dbReference>
<dbReference type="SMART" id="SM00181">
    <property type="entry name" value="EGF"/>
    <property type="match status" value="4"/>
</dbReference>
<evidence type="ECO:0000313" key="7">
    <source>
        <dbReference type="EMBL" id="OMJ67707.1"/>
    </source>
</evidence>
<dbReference type="EMBL" id="MPUH01001449">
    <property type="protein sequence ID" value="OMJ67707.1"/>
    <property type="molecule type" value="Genomic_DNA"/>
</dbReference>
<comment type="caution">
    <text evidence="7">The sequence shown here is derived from an EMBL/GenBank/DDBJ whole genome shotgun (WGS) entry which is preliminary data.</text>
</comment>
<dbReference type="PROSITE" id="PS00022">
    <property type="entry name" value="EGF_1"/>
    <property type="match status" value="1"/>
</dbReference>
<feature type="domain" description="EGF-like" evidence="6">
    <location>
        <begin position="250"/>
        <end position="281"/>
    </location>
</feature>
<evidence type="ECO:0000259" key="6">
    <source>
        <dbReference type="PROSITE" id="PS50026"/>
    </source>
</evidence>
<evidence type="ECO:0000256" key="1">
    <source>
        <dbReference type="ARBA" id="ARBA00022737"/>
    </source>
</evidence>
<dbReference type="InterPro" id="IPR000800">
    <property type="entry name" value="Notch_dom"/>
</dbReference>
<sequence>MDFLKIFSILSWVFASIDFSSTRYPFPSDELTGANSNTDTPTKNCSFALMSDGKCDVFNNIKECDYDGGDCCRFTCEKNCEGKCLYACGSMGYDCLEDTECSNCIHGICNPMSKCFGTEEEVLLGITNCLRNSTAHGNSSTADFYCGKDPYKTEIHSFDTFSFHFPGCGLNETACSVYQCCTDITDNNVTNITCDDSIRNASVYNPISKTLDYQTISCLSQFQQCFFNNSQKSKGECCQCEEGWVGKDCDIPTCFPPCKNGLCVGKDLCNCSIGWEGQACEVALCSDCVNGDCIEPEICECYYGWNGTSCEEPYATPPCIHGYSTAPDKCACYTNYTGDRCEVPICSACNHGWCISPGVCECYPPYYTKDVSVSWCTDLHCDEIYGKNCMNCTSSTCLRCKDGYFLDGSICRDCPSYDVNCEKCSTVCEACVWPYKPLEKTCTYTGSVEFSSKYFTVDKANGTVYVYIHRIGPSVDQVSISYRLVSLSGTFTGVADLAYIEGSLTFPVNSKTQVLPLTIYNTFFDKTTATLFYIILYNPVSAILRYTNLTTITDFTWSDKGINIMTYTILEIYDNSSQAISTSTQFTQSSPATIKSTSSYSMIFTAYNSAGTKIDTALFIVSIYRITNLLTTKNCLFSTTNFFSDSTLINNAKVKGSNLQYVYSFSNTRGMYLIKLAVALQGVYLKVYTNSYFAGSAIEEGIRKSVGAFNNFTMPKGNSSSTWDFVYFPETSLTGFFNLTCNNTDYTEIYMNNVMIIQCFGGCSSGIYDFTVGSGYMINVKYKHYSIYPGFYLNVNDMVNIHELYDVYALNSTGKSAQVYVVDTDEC</sequence>
<feature type="chain" id="PRO_5012977892" description="EGF-like domain-containing protein" evidence="5">
    <location>
        <begin position="23"/>
        <end position="827"/>
    </location>
</feature>
<accession>A0A1R2AT64</accession>
<dbReference type="SUPFAM" id="SSF141072">
    <property type="entry name" value="CalX-like"/>
    <property type="match status" value="1"/>
</dbReference>
<evidence type="ECO:0000256" key="5">
    <source>
        <dbReference type="SAM" id="SignalP"/>
    </source>
</evidence>
<organism evidence="7 8">
    <name type="scientific">Stentor coeruleus</name>
    <dbReference type="NCBI Taxonomy" id="5963"/>
    <lineage>
        <taxon>Eukaryota</taxon>
        <taxon>Sar</taxon>
        <taxon>Alveolata</taxon>
        <taxon>Ciliophora</taxon>
        <taxon>Postciliodesmatophora</taxon>
        <taxon>Heterotrichea</taxon>
        <taxon>Heterotrichida</taxon>
        <taxon>Stentoridae</taxon>
        <taxon>Stentor</taxon>
    </lineage>
</organism>
<proteinExistence type="predicted"/>
<keyword evidence="5" id="KW-0732">Signal</keyword>
<gene>
    <name evidence="7" type="ORF">SteCoe_35054</name>
</gene>
<keyword evidence="4" id="KW-0245">EGF-like domain</keyword>
<keyword evidence="2 4" id="KW-1015">Disulfide bond</keyword>
<dbReference type="OrthoDB" id="407380at2759"/>
<dbReference type="AlphaFoldDB" id="A0A1R2AT64"/>
<dbReference type="PROSITE" id="PS50026">
    <property type="entry name" value="EGF_3"/>
    <property type="match status" value="1"/>
</dbReference>